<evidence type="ECO:0000313" key="2">
    <source>
        <dbReference type="Proteomes" id="UP000079169"/>
    </source>
</evidence>
<evidence type="ECO:0000256" key="1">
    <source>
        <dbReference type="SAM" id="MobiDB-lite"/>
    </source>
</evidence>
<feature type="compositionally biased region" description="Polar residues" evidence="1">
    <location>
        <begin position="1"/>
        <end position="11"/>
    </location>
</feature>
<dbReference type="RefSeq" id="XP_026682540.1">
    <property type="nucleotide sequence ID" value="XM_026826739.1"/>
</dbReference>
<gene>
    <name evidence="3" type="primary">LOC108252915</name>
</gene>
<sequence>MPPSVSITQDPGSACSEPEPPVNISWKPKRGSIKLPNIDLDALGKLGNATSNDTASTNAVATSSNTLETINDTLATNTNTLATSTDTLTTGADTLATTTTETLATESQFLDQGSTSSNLPD</sequence>
<protein>
    <submittedName>
        <fullName evidence="3">Uncharacterized protein LOC108252915</fullName>
    </submittedName>
</protein>
<name>A0A3Q0J747_DIACI</name>
<feature type="region of interest" description="Disordered" evidence="1">
    <location>
        <begin position="1"/>
        <end position="28"/>
    </location>
</feature>
<evidence type="ECO:0000313" key="3">
    <source>
        <dbReference type="RefSeq" id="XP_026682540.1"/>
    </source>
</evidence>
<dbReference type="PaxDb" id="121845-A0A3Q0J747"/>
<dbReference type="GeneID" id="108252915"/>
<keyword evidence="2" id="KW-1185">Reference proteome</keyword>
<dbReference type="Proteomes" id="UP000079169">
    <property type="component" value="Unplaced"/>
</dbReference>
<dbReference type="KEGG" id="dci:108252915"/>
<dbReference type="AlphaFoldDB" id="A0A3Q0J747"/>
<organism evidence="2 3">
    <name type="scientific">Diaphorina citri</name>
    <name type="common">Asian citrus psyllid</name>
    <dbReference type="NCBI Taxonomy" id="121845"/>
    <lineage>
        <taxon>Eukaryota</taxon>
        <taxon>Metazoa</taxon>
        <taxon>Ecdysozoa</taxon>
        <taxon>Arthropoda</taxon>
        <taxon>Hexapoda</taxon>
        <taxon>Insecta</taxon>
        <taxon>Pterygota</taxon>
        <taxon>Neoptera</taxon>
        <taxon>Paraneoptera</taxon>
        <taxon>Hemiptera</taxon>
        <taxon>Sternorrhyncha</taxon>
        <taxon>Psylloidea</taxon>
        <taxon>Psyllidae</taxon>
        <taxon>Diaphorininae</taxon>
        <taxon>Diaphorina</taxon>
    </lineage>
</organism>
<accession>A0A3Q0J747</accession>
<reference evidence="3" key="1">
    <citation type="submission" date="2025-08" db="UniProtKB">
        <authorList>
            <consortium name="RefSeq"/>
        </authorList>
    </citation>
    <scope>IDENTIFICATION</scope>
</reference>
<proteinExistence type="predicted"/>